<proteinExistence type="inferred from homology"/>
<dbReference type="RefSeq" id="WP_123813889.1">
    <property type="nucleotide sequence ID" value="NZ_RKQZ01000001.1"/>
</dbReference>
<dbReference type="HAMAP" id="MF_00802">
    <property type="entry name" value="GlnE"/>
    <property type="match status" value="1"/>
</dbReference>
<dbReference type="SUPFAM" id="SSF81301">
    <property type="entry name" value="Nucleotidyltransferase"/>
    <property type="match status" value="2"/>
</dbReference>
<evidence type="ECO:0000256" key="3">
    <source>
        <dbReference type="ARBA" id="ARBA00022741"/>
    </source>
</evidence>
<dbReference type="GO" id="GO:0000820">
    <property type="term" value="P:regulation of glutamine family amino acid metabolic process"/>
    <property type="evidence" value="ECO:0007669"/>
    <property type="project" value="UniProtKB-UniRule"/>
</dbReference>
<dbReference type="OrthoDB" id="9759366at2"/>
<feature type="domain" description="PII-uridylyltransferase/Glutamine-synthetase adenylyltransferase" evidence="10">
    <location>
        <begin position="945"/>
        <end position="1087"/>
    </location>
</feature>
<evidence type="ECO:0000256" key="6">
    <source>
        <dbReference type="ARBA" id="ARBA00023268"/>
    </source>
</evidence>
<dbReference type="PANTHER" id="PTHR30621">
    <property type="entry name" value="GLUTAMINE SYNTHETASE ADENYLYLTRANSFERASE"/>
    <property type="match status" value="1"/>
</dbReference>
<feature type="region of interest" description="Adenylyl transferase" evidence="7">
    <location>
        <begin position="578"/>
        <end position="1092"/>
    </location>
</feature>
<organism evidence="11 12">
    <name type="scientific">Myceligenerans xiligouense</name>
    <dbReference type="NCBI Taxonomy" id="253184"/>
    <lineage>
        <taxon>Bacteria</taxon>
        <taxon>Bacillati</taxon>
        <taxon>Actinomycetota</taxon>
        <taxon>Actinomycetes</taxon>
        <taxon>Micrococcales</taxon>
        <taxon>Promicromonosporaceae</taxon>
        <taxon>Myceligenerans</taxon>
    </lineage>
</organism>
<keyword evidence="4 7" id="KW-0067">ATP-binding</keyword>
<dbReference type="PANTHER" id="PTHR30621:SF0">
    <property type="entry name" value="BIFUNCTIONAL GLUTAMINE SYNTHETASE ADENYLYLTRANSFERASE_ADENYLYL-REMOVING ENZYME"/>
    <property type="match status" value="1"/>
</dbReference>
<dbReference type="Pfam" id="PF03710">
    <property type="entry name" value="GlnE"/>
    <property type="match status" value="2"/>
</dbReference>
<dbReference type="SUPFAM" id="SSF81593">
    <property type="entry name" value="Nucleotidyltransferase substrate binding subunit/domain"/>
    <property type="match status" value="2"/>
</dbReference>
<comment type="similarity">
    <text evidence="7">Belongs to the GlnE family.</text>
</comment>
<comment type="catalytic activity">
    <reaction evidence="7">
        <text>[glutamine synthetase]-O(4)-(5'-adenylyl)-L-tyrosine + phosphate = [glutamine synthetase]-L-tyrosine + ADP</text>
        <dbReference type="Rhea" id="RHEA:43716"/>
        <dbReference type="Rhea" id="RHEA-COMP:10660"/>
        <dbReference type="Rhea" id="RHEA-COMP:10661"/>
        <dbReference type="ChEBI" id="CHEBI:43474"/>
        <dbReference type="ChEBI" id="CHEBI:46858"/>
        <dbReference type="ChEBI" id="CHEBI:83624"/>
        <dbReference type="ChEBI" id="CHEBI:456216"/>
        <dbReference type="EC" id="2.7.7.89"/>
    </reaction>
</comment>
<dbReference type="NCBIfam" id="NF010707">
    <property type="entry name" value="PRK14109.1"/>
    <property type="match status" value="1"/>
</dbReference>
<keyword evidence="5 7" id="KW-0460">Magnesium</keyword>
<dbReference type="Proteomes" id="UP000280501">
    <property type="component" value="Unassembled WGS sequence"/>
</dbReference>
<gene>
    <name evidence="7" type="primary">glnE</name>
    <name evidence="11" type="ORF">EDD34_1370</name>
</gene>
<evidence type="ECO:0000259" key="9">
    <source>
        <dbReference type="Pfam" id="PF03710"/>
    </source>
</evidence>
<dbReference type="GO" id="GO:0005829">
    <property type="term" value="C:cytosol"/>
    <property type="evidence" value="ECO:0007669"/>
    <property type="project" value="TreeGrafter"/>
</dbReference>
<dbReference type="Gene3D" id="1.20.120.330">
    <property type="entry name" value="Nucleotidyltransferases domain 2"/>
    <property type="match status" value="2"/>
</dbReference>
<dbReference type="EC" id="2.7.7.89" evidence="7"/>
<evidence type="ECO:0000256" key="4">
    <source>
        <dbReference type="ARBA" id="ARBA00022840"/>
    </source>
</evidence>
<keyword evidence="3 7" id="KW-0547">Nucleotide-binding</keyword>
<name>A0A3N4YMU0_9MICO</name>
<evidence type="ECO:0000313" key="12">
    <source>
        <dbReference type="Proteomes" id="UP000280501"/>
    </source>
</evidence>
<dbReference type="InterPro" id="IPR043519">
    <property type="entry name" value="NT_sf"/>
</dbReference>
<dbReference type="GO" id="GO:0005524">
    <property type="term" value="F:ATP binding"/>
    <property type="evidence" value="ECO:0007669"/>
    <property type="project" value="UniProtKB-UniRule"/>
</dbReference>
<comment type="cofactor">
    <cofactor evidence="7">
        <name>Mg(2+)</name>
        <dbReference type="ChEBI" id="CHEBI:18420"/>
    </cofactor>
</comment>
<reference evidence="11 12" key="1">
    <citation type="submission" date="2018-11" db="EMBL/GenBank/DDBJ databases">
        <title>Sequencing the genomes of 1000 actinobacteria strains.</title>
        <authorList>
            <person name="Klenk H.-P."/>
        </authorList>
    </citation>
    <scope>NUCLEOTIDE SEQUENCE [LARGE SCALE GENOMIC DNA]</scope>
    <source>
        <strain evidence="11 12">DSM 15700</strain>
    </source>
</reference>
<keyword evidence="11" id="KW-0436">Ligase</keyword>
<evidence type="ECO:0000256" key="1">
    <source>
        <dbReference type="ARBA" id="ARBA00022679"/>
    </source>
</evidence>
<feature type="domain" description="Glutamate-ammonia ligase adenylyltransferase repeated" evidence="9">
    <location>
        <begin position="222"/>
        <end position="403"/>
    </location>
</feature>
<keyword evidence="2 7" id="KW-0548">Nucleotidyltransferase</keyword>
<accession>A0A3N4YMU0</accession>
<evidence type="ECO:0000256" key="2">
    <source>
        <dbReference type="ARBA" id="ARBA00022695"/>
    </source>
</evidence>
<evidence type="ECO:0000256" key="8">
    <source>
        <dbReference type="SAM" id="MobiDB-lite"/>
    </source>
</evidence>
<protein>
    <recommendedName>
        <fullName evidence="7">Bifunctional glutamine synthetase adenylyltransferase/adenylyl-removing enzyme</fullName>
    </recommendedName>
    <alternativeName>
        <fullName evidence="7">ATP:glutamine synthetase adenylyltransferase</fullName>
    </alternativeName>
    <alternativeName>
        <fullName evidence="7">ATase</fullName>
    </alternativeName>
    <domain>
        <recommendedName>
            <fullName evidence="7">Glutamine synthetase adenylyl-L-tyrosine phosphorylase</fullName>
            <ecNumber evidence="7">2.7.7.89</ecNumber>
        </recommendedName>
        <alternativeName>
            <fullName evidence="7">Adenylyl removase</fullName>
            <shortName evidence="7">AR</shortName>
            <shortName evidence="7">AT-N</shortName>
        </alternativeName>
    </domain>
    <domain>
        <recommendedName>
            <fullName evidence="7">Glutamine synthetase adenylyl transferase</fullName>
            <ecNumber evidence="7">2.7.7.42</ecNumber>
        </recommendedName>
        <alternativeName>
            <fullName evidence="7">Adenylyl transferase</fullName>
            <shortName evidence="7">AT</shortName>
            <shortName evidence="7">AT-C</shortName>
        </alternativeName>
    </domain>
</protein>
<evidence type="ECO:0000313" key="11">
    <source>
        <dbReference type="EMBL" id="RPF20766.1"/>
    </source>
</evidence>
<feature type="region of interest" description="Disordered" evidence="8">
    <location>
        <begin position="91"/>
        <end position="112"/>
    </location>
</feature>
<dbReference type="GO" id="GO:0047388">
    <property type="term" value="F:[glutamine synthetase]-adenylyl-L-tyrosine phosphorylase activity"/>
    <property type="evidence" value="ECO:0007669"/>
    <property type="project" value="UniProtKB-EC"/>
</dbReference>
<dbReference type="GO" id="GO:0008882">
    <property type="term" value="F:[glutamate-ammonia-ligase] adenylyltransferase activity"/>
    <property type="evidence" value="ECO:0007669"/>
    <property type="project" value="UniProtKB-UniRule"/>
</dbReference>
<comment type="caution">
    <text evidence="11">The sequence shown here is derived from an EMBL/GenBank/DDBJ whole genome shotgun (WGS) entry which is preliminary data.</text>
</comment>
<evidence type="ECO:0000256" key="5">
    <source>
        <dbReference type="ARBA" id="ARBA00022842"/>
    </source>
</evidence>
<dbReference type="GO" id="GO:0000287">
    <property type="term" value="F:magnesium ion binding"/>
    <property type="evidence" value="ECO:0007669"/>
    <property type="project" value="UniProtKB-UniRule"/>
</dbReference>
<dbReference type="EMBL" id="RKQZ01000001">
    <property type="protein sequence ID" value="RPF20766.1"/>
    <property type="molecule type" value="Genomic_DNA"/>
</dbReference>
<keyword evidence="12" id="KW-1185">Reference proteome</keyword>
<feature type="compositionally biased region" description="Low complexity" evidence="8">
    <location>
        <begin position="180"/>
        <end position="221"/>
    </location>
</feature>
<comment type="catalytic activity">
    <reaction evidence="7">
        <text>[glutamine synthetase]-L-tyrosine + ATP = [glutamine synthetase]-O(4)-(5'-adenylyl)-L-tyrosine + diphosphate</text>
        <dbReference type="Rhea" id="RHEA:18589"/>
        <dbReference type="Rhea" id="RHEA-COMP:10660"/>
        <dbReference type="Rhea" id="RHEA-COMP:10661"/>
        <dbReference type="ChEBI" id="CHEBI:30616"/>
        <dbReference type="ChEBI" id="CHEBI:33019"/>
        <dbReference type="ChEBI" id="CHEBI:46858"/>
        <dbReference type="ChEBI" id="CHEBI:83624"/>
        <dbReference type="EC" id="2.7.7.42"/>
    </reaction>
</comment>
<dbReference type="InterPro" id="IPR005190">
    <property type="entry name" value="GlnE_rpt_dom"/>
</dbReference>
<evidence type="ECO:0000256" key="7">
    <source>
        <dbReference type="HAMAP-Rule" id="MF_00802"/>
    </source>
</evidence>
<keyword evidence="6 7" id="KW-0511">Multifunctional enzyme</keyword>
<dbReference type="CDD" id="cd05401">
    <property type="entry name" value="NT_GlnE_GlnD_like"/>
    <property type="match status" value="2"/>
</dbReference>
<feature type="region of interest" description="Disordered" evidence="8">
    <location>
        <begin position="171"/>
        <end position="222"/>
    </location>
</feature>
<dbReference type="InterPro" id="IPR013546">
    <property type="entry name" value="PII_UdlTrfase/GS_AdlTrfase"/>
</dbReference>
<evidence type="ECO:0000259" key="10">
    <source>
        <dbReference type="Pfam" id="PF08335"/>
    </source>
</evidence>
<dbReference type="EC" id="2.7.7.42" evidence="7"/>
<feature type="domain" description="Glutamate-ammonia ligase adenylyltransferase repeated" evidence="9">
    <location>
        <begin position="671"/>
        <end position="901"/>
    </location>
</feature>
<dbReference type="GO" id="GO:0016874">
    <property type="term" value="F:ligase activity"/>
    <property type="evidence" value="ECO:0007669"/>
    <property type="project" value="UniProtKB-KW"/>
</dbReference>
<dbReference type="InterPro" id="IPR023057">
    <property type="entry name" value="GlnE"/>
</dbReference>
<feature type="domain" description="PII-uridylyltransferase/Glutamine-synthetase adenylyltransferase" evidence="10">
    <location>
        <begin position="427"/>
        <end position="565"/>
    </location>
</feature>
<comment type="function">
    <text evidence="7">Involved in the regulation of glutamine synthetase GlnA, a key enzyme in the process to assimilate ammonia. When cellular nitrogen levels are high, the C-terminal adenylyl transferase (AT) inactivates GlnA by covalent transfer of an adenylyl group from ATP to specific tyrosine residue of GlnA, thus reducing its activity. Conversely, when nitrogen levels are low, the N-terminal adenylyl removase (AR) activates GlnA by removing the adenylyl group by phosphorolysis, increasing its activity. The regulatory region of GlnE binds the signal transduction protein PII (GlnB) which indicates the nitrogen status of the cell.</text>
</comment>
<dbReference type="AlphaFoldDB" id="A0A3N4YMU0"/>
<dbReference type="Pfam" id="PF08335">
    <property type="entry name" value="GlnD_UR_UTase"/>
    <property type="match status" value="2"/>
</dbReference>
<sequence length="1092" mass="116164">MTSRRPQTLTTHLIRAGFADLTRSAMLWNDPDLLAVREGPAGEPRTAGPAGRAVVLSDHAAALLARLGDTADPDLALLQLTRLAGAAPDPLRKILSDDGGPGDPPDGAQAASTPARRLLRVLGASSALGDELVRRPDLLDVIADPAPATQVPPGQVRAELLRAVHADPDADVPVAGRTASGGSPSDPSDGPSYPSDGSSGSAAGERLVPRRSPSAHPSSPSYTDLLRRAYRARLLRIAATDVVAPVATAVMPAVAAALADLAGAALEAALAVARSETPGHEGVRLTVIGMGKTGGRELNYVSDVDVIYVAEPATGPDGETADEADALRLGARLATALARVCSGTSDEPRLWEVDAALRPEGKQGPLVRTLASHVAYYERWASTWEFQALLKARPVAGDRALGDEYVTALSPMVWQAASRENFVEDARAMRKRVEDNVPAAEAPRQIKLGRGGLRDVEFTVQLLQLVHGRTDESIRSATTLEALAALAAGGYVGRAETGQMGQCYAFLRALEHRIQMFGLRRTHLMPADDGDLRRLARGLGMPGAEELTKRWKAVRREVRDLHEAVYYRPLLPATAGLSEDEISLAPEAAMARFAAIGYRNPAGAMRHVEALTEGVSRRAAIQRQLLPVLLGWFAEGADPDAGLLAFRKVSDMLGSTHWYLRLLRDSEVAAERLAQVLSSSTYLAEALARSPESVRWLGRTEALEPLGAERLAGEMDAVLGRAEEPGPAAQALRALRRRELARTGVAEVLGELGPVSAARAISDAADVVLGGALRVARAVAREAAGISEGAEPATLLVVAMGRLGGQEMGYGSDADVMFVHTPASGAGEREASDFALAVARELRQQLSAVGSEPPLPVDADLRPEGRSGPLVRSFASYQEYYERWSSPWEAQALLRARPLGKWAPAGGASGPEAWLADRFTGLIDPLRYPAGGLAADIVREVRHLKARVEAERLPRGADPARHLKLGRGGVSDVEWTVQLLQLRHAHDVPGLRTTGTIPALYAARDAGLVSAQDAAELREAWFLASRLRSAIVLWSGKTTGAQVDRLPHGGQDLAGVARLLGDVATGPELEELYLRTARRARAVMERLFYGDD</sequence>
<keyword evidence="1 7" id="KW-0808">Transferase</keyword>
<feature type="region of interest" description="Adenylyl removase" evidence="7">
    <location>
        <begin position="1"/>
        <end position="570"/>
    </location>
</feature>
<dbReference type="Gene3D" id="3.30.460.10">
    <property type="entry name" value="Beta Polymerase, domain 2"/>
    <property type="match status" value="2"/>
</dbReference>